<sequence length="319" mass="36540">MASLSQQVSMKRLAQLLEEKQEPFALEVYLSERRYRKKSSKSDCNGFKLGNLAKNVNRSGDNQGTGRTAIPDGSPILRLAINKLMSNKYFQKLVHHKNKAQQDSDKQVYGNAKKQLNNAARNQPSTSRGKSLIHVSSEGDAKMHFHCPRQNHWCTFQALKLDKLNELEAATDTNQWGYMEDSKQLSPVSVLEELPPDGYRAYYRYSQLLFQMKGKSPHFPKPKLVSMQRKQLLIGKVTKEYRKAICDQISSLGKQYGDVKTINHLINLDFSDTTAEWRDYQLVQEKIGIEIADTILYDIVMEMIIADAILYDIVMEMIL</sequence>
<dbReference type="EMBL" id="CM046398">
    <property type="protein sequence ID" value="KAI8532600.1"/>
    <property type="molecule type" value="Genomic_DNA"/>
</dbReference>
<proteinExistence type="predicted"/>
<reference evidence="1" key="1">
    <citation type="submission" date="2022-02" db="EMBL/GenBank/DDBJ databases">
        <title>Plant Genome Project.</title>
        <authorList>
            <person name="Zhang R.-G."/>
        </authorList>
    </citation>
    <scope>NUCLEOTIDE SEQUENCE</scope>
    <source>
        <strain evidence="1">AT1</strain>
    </source>
</reference>
<name>A0ACC0LV51_RHOML</name>
<evidence type="ECO:0000313" key="1">
    <source>
        <dbReference type="EMBL" id="KAI8532600.1"/>
    </source>
</evidence>
<gene>
    <name evidence="1" type="ORF">RHMOL_Rhmol11G0226200</name>
</gene>
<dbReference type="Proteomes" id="UP001062846">
    <property type="component" value="Chromosome 11"/>
</dbReference>
<organism evidence="1 2">
    <name type="scientific">Rhododendron molle</name>
    <name type="common">Chinese azalea</name>
    <name type="synonym">Azalea mollis</name>
    <dbReference type="NCBI Taxonomy" id="49168"/>
    <lineage>
        <taxon>Eukaryota</taxon>
        <taxon>Viridiplantae</taxon>
        <taxon>Streptophyta</taxon>
        <taxon>Embryophyta</taxon>
        <taxon>Tracheophyta</taxon>
        <taxon>Spermatophyta</taxon>
        <taxon>Magnoliopsida</taxon>
        <taxon>eudicotyledons</taxon>
        <taxon>Gunneridae</taxon>
        <taxon>Pentapetalae</taxon>
        <taxon>asterids</taxon>
        <taxon>Ericales</taxon>
        <taxon>Ericaceae</taxon>
        <taxon>Ericoideae</taxon>
        <taxon>Rhodoreae</taxon>
        <taxon>Rhododendron</taxon>
    </lineage>
</organism>
<accession>A0ACC0LV51</accession>
<protein>
    <submittedName>
        <fullName evidence="1">Uncharacterized protein</fullName>
    </submittedName>
</protein>
<evidence type="ECO:0000313" key="2">
    <source>
        <dbReference type="Proteomes" id="UP001062846"/>
    </source>
</evidence>
<keyword evidence="2" id="KW-1185">Reference proteome</keyword>
<comment type="caution">
    <text evidence="1">The sequence shown here is derived from an EMBL/GenBank/DDBJ whole genome shotgun (WGS) entry which is preliminary data.</text>
</comment>